<evidence type="ECO:0000313" key="3">
    <source>
        <dbReference type="Proteomes" id="UP000703269"/>
    </source>
</evidence>
<organism evidence="2 3">
    <name type="scientific">Phanerochaete sordida</name>
    <dbReference type="NCBI Taxonomy" id="48140"/>
    <lineage>
        <taxon>Eukaryota</taxon>
        <taxon>Fungi</taxon>
        <taxon>Dikarya</taxon>
        <taxon>Basidiomycota</taxon>
        <taxon>Agaricomycotina</taxon>
        <taxon>Agaricomycetes</taxon>
        <taxon>Polyporales</taxon>
        <taxon>Phanerochaetaceae</taxon>
        <taxon>Phanerochaete</taxon>
    </lineage>
</organism>
<feature type="compositionally biased region" description="Polar residues" evidence="1">
    <location>
        <begin position="44"/>
        <end position="54"/>
    </location>
</feature>
<feature type="region of interest" description="Disordered" evidence="1">
    <location>
        <begin position="1"/>
        <end position="57"/>
    </location>
</feature>
<comment type="caution">
    <text evidence="2">The sequence shown here is derived from an EMBL/GenBank/DDBJ whole genome shotgun (WGS) entry which is preliminary data.</text>
</comment>
<evidence type="ECO:0000313" key="2">
    <source>
        <dbReference type="EMBL" id="GJE92225.1"/>
    </source>
</evidence>
<proteinExistence type="predicted"/>
<dbReference type="Proteomes" id="UP000703269">
    <property type="component" value="Unassembled WGS sequence"/>
</dbReference>
<reference evidence="2 3" key="1">
    <citation type="submission" date="2021-08" db="EMBL/GenBank/DDBJ databases">
        <title>Draft Genome Sequence of Phanerochaete sordida strain YK-624.</title>
        <authorList>
            <person name="Mori T."/>
            <person name="Dohra H."/>
            <person name="Suzuki T."/>
            <person name="Kawagishi H."/>
            <person name="Hirai H."/>
        </authorList>
    </citation>
    <scope>NUCLEOTIDE SEQUENCE [LARGE SCALE GENOMIC DNA]</scope>
    <source>
        <strain evidence="2 3">YK-624</strain>
    </source>
</reference>
<evidence type="ECO:0000256" key="1">
    <source>
        <dbReference type="SAM" id="MobiDB-lite"/>
    </source>
</evidence>
<protein>
    <submittedName>
        <fullName evidence="2">Uncharacterized protein</fullName>
    </submittedName>
</protein>
<gene>
    <name evidence="2" type="ORF">PsYK624_083780</name>
</gene>
<name>A0A9P3GCM5_9APHY</name>
<accession>A0A9P3GCM5</accession>
<dbReference type="EMBL" id="BPQB01000025">
    <property type="protein sequence ID" value="GJE92225.1"/>
    <property type="molecule type" value="Genomic_DNA"/>
</dbReference>
<sequence length="135" mass="14667">MPTDPSLSSERARTAHAEPSGAVRPPFRGPLARPYDHPQGRWTHLTSSSENPGTSRPALARAARRRLGALCRRLRQGGVDRARTFPESSWCTAGTRGDVATSIPASGCALTRFHIAVRPFATNQINRSIKDLVIV</sequence>
<dbReference type="AlphaFoldDB" id="A0A9P3GCM5"/>
<keyword evidence="3" id="KW-1185">Reference proteome</keyword>